<feature type="region of interest" description="Disordered" evidence="6">
    <location>
        <begin position="327"/>
        <end position="404"/>
    </location>
</feature>
<dbReference type="Gene3D" id="2.20.25.80">
    <property type="entry name" value="WRKY domain"/>
    <property type="match status" value="1"/>
</dbReference>
<dbReference type="AlphaFoldDB" id="A0AAN7JPA1"/>
<feature type="domain" description="WRKY" evidence="7">
    <location>
        <begin position="226"/>
        <end position="336"/>
    </location>
</feature>
<keyword evidence="9" id="KW-1185">Reference proteome</keyword>
<comment type="caution">
    <text evidence="8">The sequence shown here is derived from an EMBL/GenBank/DDBJ whole genome shotgun (WGS) entry which is preliminary data.</text>
</comment>
<evidence type="ECO:0000256" key="3">
    <source>
        <dbReference type="ARBA" id="ARBA00023125"/>
    </source>
</evidence>
<keyword evidence="5" id="KW-0539">Nucleus</keyword>
<dbReference type="Pfam" id="PF03106">
    <property type="entry name" value="WRKY"/>
    <property type="match status" value="2"/>
</dbReference>
<dbReference type="GO" id="GO:0003700">
    <property type="term" value="F:DNA-binding transcription factor activity"/>
    <property type="evidence" value="ECO:0007669"/>
    <property type="project" value="InterPro"/>
</dbReference>
<evidence type="ECO:0000256" key="1">
    <source>
        <dbReference type="ARBA" id="ARBA00004123"/>
    </source>
</evidence>
<dbReference type="Proteomes" id="UP001345219">
    <property type="component" value="Chromosome 4"/>
</dbReference>
<name>A0AAN7JPA1_9MYRT</name>
<dbReference type="InterPro" id="IPR036576">
    <property type="entry name" value="WRKY_dom_sf"/>
</dbReference>
<keyword evidence="2" id="KW-0805">Transcription regulation</keyword>
<evidence type="ECO:0000259" key="7">
    <source>
        <dbReference type="PROSITE" id="PS50811"/>
    </source>
</evidence>
<protein>
    <recommendedName>
        <fullName evidence="7">WRKY domain-containing protein</fullName>
    </recommendedName>
</protein>
<evidence type="ECO:0000256" key="5">
    <source>
        <dbReference type="ARBA" id="ARBA00023242"/>
    </source>
</evidence>
<keyword evidence="4" id="KW-0804">Transcription</keyword>
<evidence type="ECO:0000256" key="4">
    <source>
        <dbReference type="ARBA" id="ARBA00023163"/>
    </source>
</evidence>
<reference evidence="8 9" key="1">
    <citation type="journal article" date="2023" name="Hortic Res">
        <title>Pangenome of water caltrop reveals structural variations and asymmetric subgenome divergence after allopolyploidization.</title>
        <authorList>
            <person name="Zhang X."/>
            <person name="Chen Y."/>
            <person name="Wang L."/>
            <person name="Yuan Y."/>
            <person name="Fang M."/>
            <person name="Shi L."/>
            <person name="Lu R."/>
            <person name="Comes H.P."/>
            <person name="Ma Y."/>
            <person name="Chen Y."/>
            <person name="Huang G."/>
            <person name="Zhou Y."/>
            <person name="Zheng Z."/>
            <person name="Qiu Y."/>
        </authorList>
    </citation>
    <scope>NUCLEOTIDE SEQUENCE [LARGE SCALE GENOMIC DNA]</scope>
    <source>
        <tissue evidence="8">Roots</tissue>
    </source>
</reference>
<evidence type="ECO:0000256" key="2">
    <source>
        <dbReference type="ARBA" id="ARBA00023015"/>
    </source>
</evidence>
<dbReference type="SUPFAM" id="SSF118290">
    <property type="entry name" value="WRKY DNA-binding domain"/>
    <property type="match status" value="2"/>
</dbReference>
<dbReference type="GO" id="GO:0005634">
    <property type="term" value="C:nucleus"/>
    <property type="evidence" value="ECO:0007669"/>
    <property type="project" value="UniProtKB-SubCell"/>
</dbReference>
<gene>
    <name evidence="8" type="ORF">SAY87_004673</name>
</gene>
<dbReference type="InterPro" id="IPR003657">
    <property type="entry name" value="WRKY_dom"/>
</dbReference>
<dbReference type="InterPro" id="IPR044810">
    <property type="entry name" value="WRKY_plant"/>
</dbReference>
<evidence type="ECO:0000313" key="9">
    <source>
        <dbReference type="Proteomes" id="UP001345219"/>
    </source>
</evidence>
<keyword evidence="3" id="KW-0238">DNA-binding</keyword>
<proteinExistence type="predicted"/>
<dbReference type="PROSITE" id="PS50811">
    <property type="entry name" value="WRKY"/>
    <property type="match status" value="1"/>
</dbReference>
<feature type="region of interest" description="Disordered" evidence="6">
    <location>
        <begin position="122"/>
        <end position="141"/>
    </location>
</feature>
<dbReference type="EMBL" id="JAXIOK010000017">
    <property type="protein sequence ID" value="KAK4751191.1"/>
    <property type="molecule type" value="Genomic_DNA"/>
</dbReference>
<dbReference type="GO" id="GO:0000976">
    <property type="term" value="F:transcription cis-regulatory region binding"/>
    <property type="evidence" value="ECO:0007669"/>
    <property type="project" value="TreeGrafter"/>
</dbReference>
<feature type="compositionally biased region" description="Low complexity" evidence="6">
    <location>
        <begin position="390"/>
        <end position="399"/>
    </location>
</feature>
<dbReference type="SMART" id="SM00774">
    <property type="entry name" value="WRKY"/>
    <property type="match status" value="1"/>
</dbReference>
<comment type="subcellular location">
    <subcellularLocation>
        <location evidence="1">Nucleus</location>
    </subcellularLocation>
</comment>
<dbReference type="PANTHER" id="PTHR32096">
    <property type="entry name" value="WRKY TRANSCRIPTION FACTOR 30-RELATED-RELATED"/>
    <property type="match status" value="1"/>
</dbReference>
<organism evidence="8 9">
    <name type="scientific">Trapa incisa</name>
    <dbReference type="NCBI Taxonomy" id="236973"/>
    <lineage>
        <taxon>Eukaryota</taxon>
        <taxon>Viridiplantae</taxon>
        <taxon>Streptophyta</taxon>
        <taxon>Embryophyta</taxon>
        <taxon>Tracheophyta</taxon>
        <taxon>Spermatophyta</taxon>
        <taxon>Magnoliopsida</taxon>
        <taxon>eudicotyledons</taxon>
        <taxon>Gunneridae</taxon>
        <taxon>Pentapetalae</taxon>
        <taxon>rosids</taxon>
        <taxon>malvids</taxon>
        <taxon>Myrtales</taxon>
        <taxon>Lythraceae</taxon>
        <taxon>Trapa</taxon>
    </lineage>
</organism>
<feature type="compositionally biased region" description="Polar residues" evidence="6">
    <location>
        <begin position="335"/>
        <end position="367"/>
    </location>
</feature>
<evidence type="ECO:0000256" key="6">
    <source>
        <dbReference type="SAM" id="MobiDB-lite"/>
    </source>
</evidence>
<dbReference type="PANTHER" id="PTHR32096:SF18">
    <property type="entry name" value="DISEASE RESISTANCE PROTEIN RRS1B-RELATED"/>
    <property type="match status" value="1"/>
</dbReference>
<accession>A0AAN7JPA1</accession>
<evidence type="ECO:0000313" key="8">
    <source>
        <dbReference type="EMBL" id="KAK4751191.1"/>
    </source>
</evidence>
<sequence length="490" mass="53180">MDNYTIGDLTDIVRASGAGPEAKSIIAPQAPPLALILAEPSSWHGNNTKNHDGSFGDPFSDMKDPFFHGLDRVFFSSSSSSSLSAASGPPMDMIDVACRDDVFVPNVFTRMLHKSAADRSLSATAAGHHHHHQLPVSPLSSDSPVVADASSFVKEIKINSSGQALVGYHHRRGDVAMGLNRSKGCLMDSTNTQIPSPSNSGIKRRKSQAKKVICIPAPAAANSRASGEVVPSDLWAWRKYGQKPIKGSPYPRQLFFLSSISFPSLHNLNNISINNLAWTNLIVHLWKARNTLLLGTGYYRCSSSKGCSARKQVERSRADPNMLVITYTSEHNHPWPTQRNALAGSTRSMPSRANNSTANNPKASRSNPPTPLSPKEAMATANDQRKETDSASANTTTSSLKEEMKDAERHVEINGGEDFNSEFSLSYRRLDDPEEASSSDDFFADLGEIDGDPSNHLLFSHGFGEGGKDNKGLDPFGIFELAGRAEPFWS</sequence>